<sequence>MIHGFPLKKTPLFSPPLFPTILGFIQNKACVPPKILSMDEVFEPNTIDVQLDDFFKSKSVSRCKDEFLNVLREESDDKPLGVESNGYGEVDDDKDTEESSEEDSDEDQIEYSIHDPKVKWNVMKPFPWKGMSPNINSNYV</sequence>
<comment type="caution">
    <text evidence="2">The sequence shown here is derived from an EMBL/GenBank/DDBJ whole genome shotgun (WGS) entry which is preliminary data.</text>
</comment>
<gene>
    <name evidence="2" type="ORF">LSAT_V11C400176330</name>
</gene>
<evidence type="ECO:0000313" key="2">
    <source>
        <dbReference type="EMBL" id="KAJ0214214.1"/>
    </source>
</evidence>
<evidence type="ECO:0000313" key="3">
    <source>
        <dbReference type="Proteomes" id="UP000235145"/>
    </source>
</evidence>
<feature type="compositionally biased region" description="Acidic residues" evidence="1">
    <location>
        <begin position="89"/>
        <end position="109"/>
    </location>
</feature>
<accession>A0A9R1VZ55</accession>
<dbReference type="EMBL" id="NBSK02000004">
    <property type="protein sequence ID" value="KAJ0214214.1"/>
    <property type="molecule type" value="Genomic_DNA"/>
</dbReference>
<evidence type="ECO:0000256" key="1">
    <source>
        <dbReference type="SAM" id="MobiDB-lite"/>
    </source>
</evidence>
<keyword evidence="3" id="KW-1185">Reference proteome</keyword>
<protein>
    <submittedName>
        <fullName evidence="2">Uncharacterized protein</fullName>
    </submittedName>
</protein>
<dbReference type="AlphaFoldDB" id="A0A9R1VZ55"/>
<dbReference type="Proteomes" id="UP000235145">
    <property type="component" value="Unassembled WGS sequence"/>
</dbReference>
<name>A0A9R1VZ55_LACSA</name>
<organism evidence="2 3">
    <name type="scientific">Lactuca sativa</name>
    <name type="common">Garden lettuce</name>
    <dbReference type="NCBI Taxonomy" id="4236"/>
    <lineage>
        <taxon>Eukaryota</taxon>
        <taxon>Viridiplantae</taxon>
        <taxon>Streptophyta</taxon>
        <taxon>Embryophyta</taxon>
        <taxon>Tracheophyta</taxon>
        <taxon>Spermatophyta</taxon>
        <taxon>Magnoliopsida</taxon>
        <taxon>eudicotyledons</taxon>
        <taxon>Gunneridae</taxon>
        <taxon>Pentapetalae</taxon>
        <taxon>asterids</taxon>
        <taxon>campanulids</taxon>
        <taxon>Asterales</taxon>
        <taxon>Asteraceae</taxon>
        <taxon>Cichorioideae</taxon>
        <taxon>Cichorieae</taxon>
        <taxon>Lactucinae</taxon>
        <taxon>Lactuca</taxon>
    </lineage>
</organism>
<reference evidence="2 3" key="1">
    <citation type="journal article" date="2017" name="Nat. Commun.">
        <title>Genome assembly with in vitro proximity ligation data and whole-genome triplication in lettuce.</title>
        <authorList>
            <person name="Reyes-Chin-Wo S."/>
            <person name="Wang Z."/>
            <person name="Yang X."/>
            <person name="Kozik A."/>
            <person name="Arikit S."/>
            <person name="Song C."/>
            <person name="Xia L."/>
            <person name="Froenicke L."/>
            <person name="Lavelle D.O."/>
            <person name="Truco M.J."/>
            <person name="Xia R."/>
            <person name="Zhu S."/>
            <person name="Xu C."/>
            <person name="Xu H."/>
            <person name="Xu X."/>
            <person name="Cox K."/>
            <person name="Korf I."/>
            <person name="Meyers B.C."/>
            <person name="Michelmore R.W."/>
        </authorList>
    </citation>
    <scope>NUCLEOTIDE SEQUENCE [LARGE SCALE GENOMIC DNA]</scope>
    <source>
        <strain evidence="3">cv. Salinas</strain>
        <tissue evidence="2">Seedlings</tissue>
    </source>
</reference>
<feature type="region of interest" description="Disordered" evidence="1">
    <location>
        <begin position="74"/>
        <end position="113"/>
    </location>
</feature>
<proteinExistence type="predicted"/>